<dbReference type="Gene3D" id="3.40.640.10">
    <property type="entry name" value="Type I PLP-dependent aspartate aminotransferase-like (Major domain)"/>
    <property type="match status" value="1"/>
</dbReference>
<keyword evidence="3 9" id="KW-0808">Transferase</keyword>
<dbReference type="PANTHER" id="PTHR46577:SF1">
    <property type="entry name" value="HTH-TYPE TRANSCRIPTIONAL REGULATORY PROTEIN GABR"/>
    <property type="match status" value="1"/>
</dbReference>
<evidence type="ECO:0000256" key="3">
    <source>
        <dbReference type="ARBA" id="ARBA00022576"/>
    </source>
</evidence>
<dbReference type="GO" id="GO:0008483">
    <property type="term" value="F:transaminase activity"/>
    <property type="evidence" value="ECO:0007669"/>
    <property type="project" value="UniProtKB-KW"/>
</dbReference>
<dbReference type="InterPro" id="IPR004839">
    <property type="entry name" value="Aminotransferase_I/II_large"/>
</dbReference>
<dbReference type="PROSITE" id="PS50949">
    <property type="entry name" value="HTH_GNTR"/>
    <property type="match status" value="1"/>
</dbReference>
<gene>
    <name evidence="9" type="ORF">ACFQ2I_15110</name>
</gene>
<dbReference type="SUPFAM" id="SSF46785">
    <property type="entry name" value="Winged helix' DNA-binding domain"/>
    <property type="match status" value="1"/>
</dbReference>
<evidence type="ECO:0000256" key="1">
    <source>
        <dbReference type="ARBA" id="ARBA00001933"/>
    </source>
</evidence>
<protein>
    <submittedName>
        <fullName evidence="9">PLP-dependent aminotransferase family protein</fullName>
    </submittedName>
</protein>
<dbReference type="InterPro" id="IPR000524">
    <property type="entry name" value="Tscrpt_reg_HTH_GntR"/>
</dbReference>
<keyword evidence="3 9" id="KW-0032">Aminotransferase</keyword>
<dbReference type="InterPro" id="IPR036390">
    <property type="entry name" value="WH_DNA-bd_sf"/>
</dbReference>
<dbReference type="Pfam" id="PF00392">
    <property type="entry name" value="GntR"/>
    <property type="match status" value="1"/>
</dbReference>
<feature type="domain" description="HTH gntR-type" evidence="8">
    <location>
        <begin position="12"/>
        <end position="80"/>
    </location>
</feature>
<evidence type="ECO:0000256" key="4">
    <source>
        <dbReference type="ARBA" id="ARBA00022898"/>
    </source>
</evidence>
<organism evidence="9 10">
    <name type="scientific">Paenibacillus chungangensis</name>
    <dbReference type="NCBI Taxonomy" id="696535"/>
    <lineage>
        <taxon>Bacteria</taxon>
        <taxon>Bacillati</taxon>
        <taxon>Bacillota</taxon>
        <taxon>Bacilli</taxon>
        <taxon>Bacillales</taxon>
        <taxon>Paenibacillaceae</taxon>
        <taxon>Paenibacillus</taxon>
    </lineage>
</organism>
<keyword evidence="4" id="KW-0663">Pyridoxal phosphate</keyword>
<dbReference type="Proteomes" id="UP001596989">
    <property type="component" value="Unassembled WGS sequence"/>
</dbReference>
<evidence type="ECO:0000256" key="6">
    <source>
        <dbReference type="ARBA" id="ARBA00023125"/>
    </source>
</evidence>
<dbReference type="RefSeq" id="WP_377565392.1">
    <property type="nucleotide sequence ID" value="NZ_JBHTJZ010000024.1"/>
</dbReference>
<dbReference type="EMBL" id="JBHTJZ010000024">
    <property type="protein sequence ID" value="MFD0960717.1"/>
    <property type="molecule type" value="Genomic_DNA"/>
</dbReference>
<dbReference type="Pfam" id="PF00155">
    <property type="entry name" value="Aminotran_1_2"/>
    <property type="match status" value="1"/>
</dbReference>
<evidence type="ECO:0000256" key="7">
    <source>
        <dbReference type="ARBA" id="ARBA00023163"/>
    </source>
</evidence>
<proteinExistence type="inferred from homology"/>
<accession>A0ABW3HT26</accession>
<comment type="similarity">
    <text evidence="2">In the C-terminal section; belongs to the class-I pyridoxal-phosphate-dependent aminotransferase family.</text>
</comment>
<evidence type="ECO:0000313" key="9">
    <source>
        <dbReference type="EMBL" id="MFD0960717.1"/>
    </source>
</evidence>
<comment type="cofactor">
    <cofactor evidence="1">
        <name>pyridoxal 5'-phosphate</name>
        <dbReference type="ChEBI" id="CHEBI:597326"/>
    </cofactor>
</comment>
<dbReference type="SMART" id="SM00345">
    <property type="entry name" value="HTH_GNTR"/>
    <property type="match status" value="1"/>
</dbReference>
<name>A0ABW3HT26_9BACL</name>
<evidence type="ECO:0000313" key="10">
    <source>
        <dbReference type="Proteomes" id="UP001596989"/>
    </source>
</evidence>
<dbReference type="InterPro" id="IPR051446">
    <property type="entry name" value="HTH_trans_reg/aminotransferase"/>
</dbReference>
<dbReference type="PANTHER" id="PTHR46577">
    <property type="entry name" value="HTH-TYPE TRANSCRIPTIONAL REGULATORY PROTEIN GABR"/>
    <property type="match status" value="1"/>
</dbReference>
<sequence>MLWFPVDRTSTTSLTVQVYEQLRKRILQKELREGERLLSSRELASSIGVSRNIIMEVYDRLLAEGYLEVRPQSGTYIAAGSHFPTAAVDDGCEETLPPAAGSKQLAEGKIDFRAAHPAADYFPRAIWGRLAKEVCTHTPERAFGYASPEGTPELREMLARYLQLARGVRCHPDQIVITSGATQALHLITDLLSKDKQARIAVEDPVTDEMRTIFTYAGASLIPVPVDDKGIRPEELPEHERPDFIFVIPSHQFPLGGTLPIQRRIQLIEYARRMDCFIVEDDYDSEFTYEGAPVHSLQGLDPERVIYVGTFSKILSPALRIGYAVLPIQYVEAYRRLKWFADRHTSTLEQLVLARFMDEGCFDRHIRRMRKIYRKRRETLVSALRRHLPGARILGESAGMHLVVEIPGVRFTPARIRQIREQNVLVYAVEDYAIVKGRHESRIVMGYGALPPEAIQEGVACLAKALW</sequence>
<evidence type="ECO:0000256" key="2">
    <source>
        <dbReference type="ARBA" id="ARBA00005384"/>
    </source>
</evidence>
<keyword evidence="6" id="KW-0238">DNA-binding</keyword>
<keyword evidence="5" id="KW-0805">Transcription regulation</keyword>
<comment type="caution">
    <text evidence="9">The sequence shown here is derived from an EMBL/GenBank/DDBJ whole genome shotgun (WGS) entry which is preliminary data.</text>
</comment>
<dbReference type="InterPro" id="IPR015424">
    <property type="entry name" value="PyrdxlP-dep_Trfase"/>
</dbReference>
<dbReference type="InterPro" id="IPR015421">
    <property type="entry name" value="PyrdxlP-dep_Trfase_major"/>
</dbReference>
<keyword evidence="10" id="KW-1185">Reference proteome</keyword>
<dbReference type="InterPro" id="IPR036388">
    <property type="entry name" value="WH-like_DNA-bd_sf"/>
</dbReference>
<dbReference type="SUPFAM" id="SSF53383">
    <property type="entry name" value="PLP-dependent transferases"/>
    <property type="match status" value="1"/>
</dbReference>
<dbReference type="Gene3D" id="1.10.10.10">
    <property type="entry name" value="Winged helix-like DNA-binding domain superfamily/Winged helix DNA-binding domain"/>
    <property type="match status" value="1"/>
</dbReference>
<evidence type="ECO:0000256" key="5">
    <source>
        <dbReference type="ARBA" id="ARBA00023015"/>
    </source>
</evidence>
<dbReference type="CDD" id="cd07377">
    <property type="entry name" value="WHTH_GntR"/>
    <property type="match status" value="1"/>
</dbReference>
<dbReference type="CDD" id="cd00609">
    <property type="entry name" value="AAT_like"/>
    <property type="match status" value="1"/>
</dbReference>
<reference evidence="10" key="1">
    <citation type="journal article" date="2019" name="Int. J. Syst. Evol. Microbiol.">
        <title>The Global Catalogue of Microorganisms (GCM) 10K type strain sequencing project: providing services to taxonomists for standard genome sequencing and annotation.</title>
        <authorList>
            <consortium name="The Broad Institute Genomics Platform"/>
            <consortium name="The Broad Institute Genome Sequencing Center for Infectious Disease"/>
            <person name="Wu L."/>
            <person name="Ma J."/>
        </authorList>
    </citation>
    <scope>NUCLEOTIDE SEQUENCE [LARGE SCALE GENOMIC DNA]</scope>
    <source>
        <strain evidence="10">CCUG 59129</strain>
    </source>
</reference>
<keyword evidence="7" id="KW-0804">Transcription</keyword>
<evidence type="ECO:0000259" key="8">
    <source>
        <dbReference type="PROSITE" id="PS50949"/>
    </source>
</evidence>